<organism evidence="2 3">
    <name type="scientific">Flavobacterium arundinis</name>
    <dbReference type="NCBI Taxonomy" id="3139143"/>
    <lineage>
        <taxon>Bacteria</taxon>
        <taxon>Pseudomonadati</taxon>
        <taxon>Bacteroidota</taxon>
        <taxon>Flavobacteriia</taxon>
        <taxon>Flavobacteriales</taxon>
        <taxon>Flavobacteriaceae</taxon>
        <taxon>Flavobacterium</taxon>
    </lineage>
</organism>
<accession>A0ABU9I1M8</accession>
<feature type="domain" description="Peptidase M28" evidence="1">
    <location>
        <begin position="65"/>
        <end position="271"/>
    </location>
</feature>
<dbReference type="PANTHER" id="PTHR12147:SF26">
    <property type="entry name" value="PEPTIDASE M28 DOMAIN-CONTAINING PROTEIN"/>
    <property type="match status" value="1"/>
</dbReference>
<dbReference type="EMBL" id="JBBYHR010000014">
    <property type="protein sequence ID" value="MEL1246334.1"/>
    <property type="molecule type" value="Genomic_DNA"/>
</dbReference>
<dbReference type="Proteomes" id="UP001464555">
    <property type="component" value="Unassembled WGS sequence"/>
</dbReference>
<dbReference type="SUPFAM" id="SSF53187">
    <property type="entry name" value="Zn-dependent exopeptidases"/>
    <property type="match status" value="1"/>
</dbReference>
<evidence type="ECO:0000313" key="3">
    <source>
        <dbReference type="Proteomes" id="UP001464555"/>
    </source>
</evidence>
<dbReference type="Gene3D" id="3.40.630.10">
    <property type="entry name" value="Zn peptidases"/>
    <property type="match status" value="1"/>
</dbReference>
<dbReference type="InterPro" id="IPR007484">
    <property type="entry name" value="Peptidase_M28"/>
</dbReference>
<dbReference type="InterPro" id="IPR045175">
    <property type="entry name" value="M28_fam"/>
</dbReference>
<gene>
    <name evidence="2" type="ORF">AAEO56_18825</name>
</gene>
<name>A0ABU9I1M8_9FLAO</name>
<dbReference type="RefSeq" id="WP_341698629.1">
    <property type="nucleotide sequence ID" value="NZ_JBBYHR010000014.1"/>
</dbReference>
<keyword evidence="3" id="KW-1185">Reference proteome</keyword>
<dbReference type="Pfam" id="PF04389">
    <property type="entry name" value="Peptidase_M28"/>
    <property type="match status" value="1"/>
</dbReference>
<comment type="caution">
    <text evidence="2">The sequence shown here is derived from an EMBL/GenBank/DDBJ whole genome shotgun (WGS) entry which is preliminary data.</text>
</comment>
<protein>
    <submittedName>
        <fullName evidence="2">M20/M25/M40 family metallo-hydrolase</fullName>
    </submittedName>
</protein>
<dbReference type="PANTHER" id="PTHR12147">
    <property type="entry name" value="METALLOPEPTIDASE M28 FAMILY MEMBER"/>
    <property type="match status" value="1"/>
</dbReference>
<sequence>MVNEQSVKETIGFLSGDKLKGRKPGTPGIELAAGYLETKLMDAGIPPYFKSYRDAISYEGIDTCNIVGCLEGRDPLLKNEYVVIGAHYDHIGTALAADSKGDIIFNGANDNASGVAAVLELAKYFASNKNNYRSILFCFFTAEEYDKRGSIHLAEKLQQQGLTLYMMLNFEMIGMPLEDGLVYMTGFRKSNIIEKFNEYAGKTFFRRIMPGSIDVFLNMDSDNHSFFKKFKVPAHTATTFNRQNYIFYHNLDDEMENIDVANITRIINEMLPVIATMVSTKDKEIILR</sequence>
<evidence type="ECO:0000313" key="2">
    <source>
        <dbReference type="EMBL" id="MEL1246334.1"/>
    </source>
</evidence>
<reference evidence="2 3" key="1">
    <citation type="submission" date="2024-04" db="EMBL/GenBank/DDBJ databases">
        <title>Flavobacterium sp. DGU11 16S ribosomal RNA gene Genome sequencing and assembly.</title>
        <authorList>
            <person name="Park S."/>
        </authorList>
    </citation>
    <scope>NUCLEOTIDE SEQUENCE [LARGE SCALE GENOMIC DNA]</scope>
    <source>
        <strain evidence="2 3">DGU11</strain>
    </source>
</reference>
<evidence type="ECO:0000259" key="1">
    <source>
        <dbReference type="Pfam" id="PF04389"/>
    </source>
</evidence>
<proteinExistence type="predicted"/>